<dbReference type="Proteomes" id="UP000184330">
    <property type="component" value="Unassembled WGS sequence"/>
</dbReference>
<evidence type="ECO:0000256" key="1">
    <source>
        <dbReference type="SAM" id="MobiDB-lite"/>
    </source>
</evidence>
<feature type="domain" description="CHAT" evidence="2">
    <location>
        <begin position="331"/>
        <end position="463"/>
    </location>
</feature>
<dbReference type="SUPFAM" id="SSF52540">
    <property type="entry name" value="P-loop containing nucleoside triphosphate hydrolases"/>
    <property type="match status" value="1"/>
</dbReference>
<keyword evidence="4" id="KW-1185">Reference proteome</keyword>
<dbReference type="Pfam" id="PF12770">
    <property type="entry name" value="CHAT"/>
    <property type="match status" value="1"/>
</dbReference>
<name>A0A1L7X6T0_9HELO</name>
<dbReference type="InterPro" id="IPR024983">
    <property type="entry name" value="CHAT_dom"/>
</dbReference>
<organism evidence="3 4">
    <name type="scientific">Phialocephala subalpina</name>
    <dbReference type="NCBI Taxonomy" id="576137"/>
    <lineage>
        <taxon>Eukaryota</taxon>
        <taxon>Fungi</taxon>
        <taxon>Dikarya</taxon>
        <taxon>Ascomycota</taxon>
        <taxon>Pezizomycotina</taxon>
        <taxon>Leotiomycetes</taxon>
        <taxon>Helotiales</taxon>
        <taxon>Mollisiaceae</taxon>
        <taxon>Phialocephala</taxon>
        <taxon>Phialocephala fortinii species complex</taxon>
    </lineage>
</organism>
<dbReference type="OrthoDB" id="5301473at2759"/>
<reference evidence="3 4" key="1">
    <citation type="submission" date="2016-03" db="EMBL/GenBank/DDBJ databases">
        <authorList>
            <person name="Ploux O."/>
        </authorList>
    </citation>
    <scope>NUCLEOTIDE SEQUENCE [LARGE SCALE GENOMIC DNA]</scope>
    <source>
        <strain evidence="3 4">UAMH 11012</strain>
    </source>
</reference>
<gene>
    <name evidence="3" type="ORF">PAC_10617</name>
</gene>
<feature type="region of interest" description="Disordered" evidence="1">
    <location>
        <begin position="900"/>
        <end position="955"/>
    </location>
</feature>
<feature type="compositionally biased region" description="Acidic residues" evidence="1">
    <location>
        <begin position="937"/>
        <end position="951"/>
    </location>
</feature>
<evidence type="ECO:0000313" key="3">
    <source>
        <dbReference type="EMBL" id="CZR60721.1"/>
    </source>
</evidence>
<evidence type="ECO:0000313" key="4">
    <source>
        <dbReference type="Proteomes" id="UP000184330"/>
    </source>
</evidence>
<evidence type="ECO:0000259" key="2">
    <source>
        <dbReference type="Pfam" id="PF12770"/>
    </source>
</evidence>
<feature type="region of interest" description="Disordered" evidence="1">
    <location>
        <begin position="857"/>
        <end position="880"/>
    </location>
</feature>
<proteinExistence type="predicted"/>
<protein>
    <recommendedName>
        <fullName evidence="2">CHAT domain-containing protein</fullName>
    </recommendedName>
</protein>
<dbReference type="STRING" id="576137.A0A1L7X6T0"/>
<accession>A0A1L7X6T0</accession>
<dbReference type="InterPro" id="IPR027417">
    <property type="entry name" value="P-loop_NTPase"/>
</dbReference>
<dbReference type="EMBL" id="FJOG01000016">
    <property type="protein sequence ID" value="CZR60721.1"/>
    <property type="molecule type" value="Genomic_DNA"/>
</dbReference>
<sequence>MHSETFKSHVTIGKGPRGWLQPSASVGGREASLPVFNRLLVSATFGAAEPVSPPLANGDCVGQTAADNLALGEVRILPGSLLSAPRAAARSKARYVFKNHCQHRDCTINPKFRFAGIVMETTLVVIKVEPSQGSGSKIDVFRQGESVRTVELPKAVLETSKGTFDEDLEWLVERHAIQDPFEVTRAEKVSHTLRNYAAELFQSLQLDDIPSSDSNPRHVLLEVREFQGAPRYFRAVHWEALEEVSSYSNRASNVSGLTVRRVIGSSSNGDSKLDNEDLKLDNGLKDVLQPRVLAVTARKPGIIDIPHRLITRPILETMKVLGKVEDFDVLRPPTFNQLKEQLKSKGAGYYHVVHLDVHGVIRDNKPRLCFIQSRIDKDSVKWEVDETLADEVGDLLDEYNVKIVVLNACESAKEGDDPNLNLARAFVQKKSIDTVVAMSYKLLETAAPLFMQAFYYQLFRHKSHTAFSARFGREQLMRERGRKTNFGTEVKVHDYFVPIIYEARSIFASTQVLDALQPSLTSIANSLQEYDRWLHKIEKGQPAMVGREVDLLLLEMDLYQYVAEVNKKKVLKSRGIRRIEGEAGVGKSALLADAIKWWRETGFIEDHIFFSHLDSVWEVLATSLNIEFAENVIDMKGVMELRRKMEQRAKTTKKPYLFIFDETASTQERDLLKYAPMLKGIFLSTESLVIIASRITKPWHRGLTNLVKELDPLTRDNSIKLGFEFLKANGAVNVEALSPAALGAVTNIIKLASGNPLALKILMRNFAAPKLVEAPQDYFTHLMRGHKIRIHDSWWENGDHDRSNSIEELKSVLEKDSSQMVHLLLPFWLKIPNFETPYSELRTYCWWYVEACWRGEEDQDQKSSTPPDQPEGNWWGTFPDAPDKASQRTMSLMFSESTNFPVGTSDLSDSTKRTEPGSSSNHSAVEDFPDDFNISESDSDSDEFDASDDEFNDNRSKLTFSTPRRSWLDNVIKKADPEEKYVGFLGKKLEVSKKRYEEYTSRWNSLEDTCKNLEKLGFLIKNEAKEKTKAKYLRLHPLVPLVLRHLSSPESRAVCRQIYPRFIAYKIKTWPLDKLHADEAWVQEAHVVAGAEFINLLVAAYFIIEPFPVRGKLNLDGTGKSRSPDEVAEYCRLAELIRITLAMQKGILGDQTRQTVVAWFWEEARWQFQSEIEALKRITPTGKKQTPKNWSNSLCELRESITGSGVFEDFARALLVTLEIVLFLATLTFRVTQFWWRLAIIAYGLRDITAETLLLSLCDLALSAFTAIRERIKMAMMTNSKAPIRSLLMESVSMLYICNLFNYYDGMDQRKMEFYVLEAKLLTKKRTRVPVLDIAISCAFNFITRMLAKFLQPSSKEDIVELLAMRQKFFNGLSRLGYDTTPYTKRRALPGLPPEVGGILDLRNSLSKPVEPILKALAASKAAMSRPGGGPDAMKLLQDALAAELHDSREDIGGGRGPRGGGAIPHNVVYLYRGLAEAAGHEGNWKQALEAWEEAIKWEGDGKLSKSRQRELSDAATLQHLREMAELEKAHINGAAINGDRLYEVDEESEDGSFTQLES</sequence>